<proteinExistence type="predicted"/>
<evidence type="ECO:0000313" key="3">
    <source>
        <dbReference type="Proteomes" id="UP001314263"/>
    </source>
</evidence>
<comment type="caution">
    <text evidence="2">The sequence shown here is derived from an EMBL/GenBank/DDBJ whole genome shotgun (WGS) entry which is preliminary data.</text>
</comment>
<evidence type="ECO:0000313" key="2">
    <source>
        <dbReference type="EMBL" id="CAK0786263.1"/>
    </source>
</evidence>
<dbReference type="AlphaFoldDB" id="A0AAV1IG38"/>
<accession>A0AAV1IG38</accession>
<organism evidence="2 3">
    <name type="scientific">Coccomyxa viridis</name>
    <dbReference type="NCBI Taxonomy" id="1274662"/>
    <lineage>
        <taxon>Eukaryota</taxon>
        <taxon>Viridiplantae</taxon>
        <taxon>Chlorophyta</taxon>
        <taxon>core chlorophytes</taxon>
        <taxon>Trebouxiophyceae</taxon>
        <taxon>Trebouxiophyceae incertae sedis</taxon>
        <taxon>Coccomyxaceae</taxon>
        <taxon>Coccomyxa</taxon>
    </lineage>
</organism>
<sequence>MMSCKASSATFVSTKLGYGRPRAFTTVRCAASMPAGPQERSITRRSIGALLAAVPLLTISSGAARADVQDAIKSADPSVATGNVPKLGDTSEGGPPGDVGKAISEGARGAEVPDPLKTIQGKSGLPSPDLGNKFGGGPKVPTFGTNPNLAKNSVVEKALTDNSPTVQFNKKQ</sequence>
<evidence type="ECO:0000256" key="1">
    <source>
        <dbReference type="SAM" id="MobiDB-lite"/>
    </source>
</evidence>
<protein>
    <submittedName>
        <fullName evidence="2">Uncharacterized protein</fullName>
    </submittedName>
</protein>
<dbReference type="Proteomes" id="UP001314263">
    <property type="component" value="Unassembled WGS sequence"/>
</dbReference>
<keyword evidence="3" id="KW-1185">Reference proteome</keyword>
<gene>
    <name evidence="2" type="ORF">CVIRNUC_009476</name>
</gene>
<reference evidence="2 3" key="1">
    <citation type="submission" date="2023-10" db="EMBL/GenBank/DDBJ databases">
        <authorList>
            <person name="Maclean D."/>
            <person name="Macfadyen A."/>
        </authorList>
    </citation>
    <scope>NUCLEOTIDE SEQUENCE [LARGE SCALE GENOMIC DNA]</scope>
</reference>
<name>A0AAV1IG38_9CHLO</name>
<dbReference type="EMBL" id="CAUYUE010000014">
    <property type="protein sequence ID" value="CAK0786263.1"/>
    <property type="molecule type" value="Genomic_DNA"/>
</dbReference>
<feature type="region of interest" description="Disordered" evidence="1">
    <location>
        <begin position="77"/>
        <end position="148"/>
    </location>
</feature>